<accession>A0A6L8T820</accession>
<keyword evidence="4" id="KW-0964">Secreted</keyword>
<dbReference type="AlphaFoldDB" id="A0A6L8T820"/>
<name>A0A6L8T820_9FIRM</name>
<proteinExistence type="predicted"/>
<comment type="subcellular location">
    <subcellularLocation>
        <location evidence="1">Cell envelope</location>
    </subcellularLocation>
    <subcellularLocation>
        <location evidence="2">Cell outer membrane</location>
    </subcellularLocation>
    <subcellularLocation>
        <location evidence="3">Secreted</location>
    </subcellularLocation>
</comment>
<keyword evidence="5" id="KW-0732">Signal</keyword>
<evidence type="ECO:0000313" key="9">
    <source>
        <dbReference type="EMBL" id="MZL35639.1"/>
    </source>
</evidence>
<dbReference type="InterPro" id="IPR003368">
    <property type="entry name" value="POMP_repeat"/>
</dbReference>
<evidence type="ECO:0000256" key="3">
    <source>
        <dbReference type="ARBA" id="ARBA00004613"/>
    </source>
</evidence>
<keyword evidence="6" id="KW-0472">Membrane</keyword>
<dbReference type="Pfam" id="PF02415">
    <property type="entry name" value="Chlam_PMP"/>
    <property type="match status" value="1"/>
</dbReference>
<evidence type="ECO:0000256" key="4">
    <source>
        <dbReference type="ARBA" id="ARBA00022525"/>
    </source>
</evidence>
<evidence type="ECO:0000256" key="2">
    <source>
        <dbReference type="ARBA" id="ARBA00004442"/>
    </source>
</evidence>
<evidence type="ECO:0000256" key="8">
    <source>
        <dbReference type="SAM" id="MobiDB-lite"/>
    </source>
</evidence>
<evidence type="ECO:0000256" key="6">
    <source>
        <dbReference type="ARBA" id="ARBA00023136"/>
    </source>
</evidence>
<evidence type="ECO:0000256" key="5">
    <source>
        <dbReference type="ARBA" id="ARBA00022729"/>
    </source>
</evidence>
<reference evidence="9 10" key="1">
    <citation type="journal article" date="2019" name="Nat. Med.">
        <title>A library of human gut bacterial isolates paired with longitudinal multiomics data enables mechanistic microbiome research.</title>
        <authorList>
            <person name="Poyet M."/>
            <person name="Groussin M."/>
            <person name="Gibbons S.M."/>
            <person name="Avila-Pacheco J."/>
            <person name="Jiang X."/>
            <person name="Kearney S.M."/>
            <person name="Perrotta A.R."/>
            <person name="Berdy B."/>
            <person name="Zhao S."/>
            <person name="Lieberman T.D."/>
            <person name="Swanson P.K."/>
            <person name="Smith M."/>
            <person name="Roesemann S."/>
            <person name="Alexander J.E."/>
            <person name="Rich S.A."/>
            <person name="Livny J."/>
            <person name="Vlamakis H."/>
            <person name="Clish C."/>
            <person name="Bullock K."/>
            <person name="Deik A."/>
            <person name="Scott J."/>
            <person name="Pierce K.A."/>
            <person name="Xavier R.J."/>
            <person name="Alm E.J."/>
        </authorList>
    </citation>
    <scope>NUCLEOTIDE SEQUENCE [LARGE SCALE GENOMIC DNA]</scope>
    <source>
        <strain evidence="9 10">BIOML-A1</strain>
    </source>
</reference>
<comment type="caution">
    <text evidence="9">The sequence shown here is derived from an EMBL/GenBank/DDBJ whole genome shotgun (WGS) entry which is preliminary data.</text>
</comment>
<dbReference type="NCBIfam" id="TIGR01376">
    <property type="entry name" value="POMP_repeat"/>
    <property type="match status" value="1"/>
</dbReference>
<dbReference type="GO" id="GO:0005576">
    <property type="term" value="C:extracellular region"/>
    <property type="evidence" value="ECO:0007669"/>
    <property type="project" value="UniProtKB-SubCell"/>
</dbReference>
<evidence type="ECO:0000256" key="1">
    <source>
        <dbReference type="ARBA" id="ARBA00004196"/>
    </source>
</evidence>
<feature type="region of interest" description="Disordered" evidence="8">
    <location>
        <begin position="1"/>
        <end position="33"/>
    </location>
</feature>
<keyword evidence="7" id="KW-0998">Cell outer membrane</keyword>
<dbReference type="Proteomes" id="UP000477285">
    <property type="component" value="Unassembled WGS sequence"/>
</dbReference>
<feature type="compositionally biased region" description="Polar residues" evidence="8">
    <location>
        <begin position="22"/>
        <end position="33"/>
    </location>
</feature>
<organism evidence="9 10">
    <name type="scientific">Blautia wexlerae</name>
    <dbReference type="NCBI Taxonomy" id="418240"/>
    <lineage>
        <taxon>Bacteria</taxon>
        <taxon>Bacillati</taxon>
        <taxon>Bacillota</taxon>
        <taxon>Clostridia</taxon>
        <taxon>Lachnospirales</taxon>
        <taxon>Lachnospiraceae</taxon>
        <taxon>Blautia</taxon>
    </lineage>
</organism>
<dbReference type="RefSeq" id="WP_161234513.1">
    <property type="nucleotide sequence ID" value="NZ_JADMTA010000043.1"/>
</dbReference>
<evidence type="ECO:0000256" key="7">
    <source>
        <dbReference type="ARBA" id="ARBA00023237"/>
    </source>
</evidence>
<dbReference type="EMBL" id="WWVQ01000129">
    <property type="protein sequence ID" value="MZL35639.1"/>
    <property type="molecule type" value="Genomic_DNA"/>
</dbReference>
<gene>
    <name evidence="9" type="ORF">GT728_21370</name>
</gene>
<protein>
    <submittedName>
        <fullName evidence="9">Uncharacterized protein</fullName>
    </submittedName>
</protein>
<sequence>MKGNAEICNNSAGYRGGAIYTEGTTNDSSAASG</sequence>
<dbReference type="GO" id="GO:0009279">
    <property type="term" value="C:cell outer membrane"/>
    <property type="evidence" value="ECO:0007669"/>
    <property type="project" value="UniProtKB-SubCell"/>
</dbReference>
<evidence type="ECO:0000313" key="10">
    <source>
        <dbReference type="Proteomes" id="UP000477285"/>
    </source>
</evidence>